<dbReference type="CDD" id="cd00054">
    <property type="entry name" value="EGF_CA"/>
    <property type="match status" value="1"/>
</dbReference>
<evidence type="ECO:0000259" key="3">
    <source>
        <dbReference type="PROSITE" id="PS00022"/>
    </source>
</evidence>
<organism evidence="5 6">
    <name type="scientific">Cytospora mali</name>
    <name type="common">Apple Valsa canker fungus</name>
    <name type="synonym">Valsa mali</name>
    <dbReference type="NCBI Taxonomy" id="578113"/>
    <lineage>
        <taxon>Eukaryota</taxon>
        <taxon>Fungi</taxon>
        <taxon>Dikarya</taxon>
        <taxon>Ascomycota</taxon>
        <taxon>Pezizomycotina</taxon>
        <taxon>Sordariomycetes</taxon>
        <taxon>Sordariomycetidae</taxon>
        <taxon>Diaporthales</taxon>
        <taxon>Cytosporaceae</taxon>
        <taxon>Cytospora</taxon>
    </lineage>
</organism>
<feature type="compositionally biased region" description="Polar residues" evidence="1">
    <location>
        <begin position="167"/>
        <end position="177"/>
    </location>
</feature>
<feature type="transmembrane region" description="Helical" evidence="2">
    <location>
        <begin position="577"/>
        <end position="603"/>
    </location>
</feature>
<feature type="compositionally biased region" description="Polar residues" evidence="1">
    <location>
        <begin position="393"/>
        <end position="404"/>
    </location>
</feature>
<sequence>MSRPQYGNGMDQPSTADIIRRARERAEAGIPREDYDTFLRRQAAMSNDTSDAPSIPPRNRPPWGPQGGGPPRQQPRPQAPPGFQNKDGQINLPISRPAPVPQWPLPGPLVAPASPSNSEPYRPPAGSQPPQRPPRPSKVPSILDASRVQDHTPVFQYEPQNNRDSENITTASVLETQSSLSRPSTVSSVASIPDFPLPTQAPVPPPMGLPRRSVNLGPPPSARRGASSFYSHLSYVSPIPEESPRSRSHASYASSAAMPESWGTPSPAQSPRYPDAFYDDVIAEEGSLSETRSVHDDGDESRLVRSASIGRRGKAALVTTGTQEVAEPAEEDGQRPSPTPLQPSPFPEGTGYLDASSNSSSTVPSAKDPIASPVGAALTADSFLNAYDAASATNPRASKRMSLSPQPPPAAAQQPRGFSRLSAIRRPPRLDMDAVREAEARGSITSLPDLIRRATRLAASLDRGKRPASRFNDLDDFPPEFYGDGTKLSGIDKDYDEYYDKHQSGLSDMLAAFPPPAQAQSRQGGTRQSFRDSVLSWPLPPFNRSNNNLTPRGPPGEMTLSDSNPKKKGRRCCGLPLWGFITLIFVITIVIAAAVVIPIEFFLIRKQDVTGTMAAAEQQCKSQVTCQNGGTNVVTDGLCACVCTNGFTGFDCSTPDTVGCTSANISGNTNIDNVTVGDAIPRLISQAQTNFSLSLSGTAILSKLNAGNLSCTAENALVTFDGQSTSGTTGMSEAFVEAAAVKDDSVATITVMAGQSSTTTLTIDITSSADASSAAVTTIPPTTTITITKTFTSIWPPASSTAAVTATSMSSASSSAPSPSSTFTATDEVLDFARVSVLYILQQDTLADATTAQSMLQMFFASTTTTIASASNISLSAGNSIDLVNFHIDTGMGPVGSMPSTSSKRAFEKVEINLWNRHWTGPL</sequence>
<feature type="compositionally biased region" description="Basic and acidic residues" evidence="1">
    <location>
        <begin position="292"/>
        <end position="303"/>
    </location>
</feature>
<keyword evidence="2" id="KW-0812">Transmembrane</keyword>
<dbReference type="PANTHER" id="PTHR17178">
    <property type="entry name" value="SECRETORY GRANULE PROTEOGLYCAN CORE PROTEIN"/>
    <property type="match status" value="1"/>
</dbReference>
<name>A0A194V121_CYTMA</name>
<feature type="compositionally biased region" description="Basic and acidic residues" evidence="1">
    <location>
        <begin position="18"/>
        <end position="39"/>
    </location>
</feature>
<protein>
    <recommendedName>
        <fullName evidence="3 4">EGF-like domain-containing protein</fullName>
    </recommendedName>
</protein>
<dbReference type="AlphaFoldDB" id="A0A194V121"/>
<feature type="compositionally biased region" description="Low complexity" evidence="1">
    <location>
        <begin position="178"/>
        <end position="191"/>
    </location>
</feature>
<dbReference type="InterPro" id="IPR000742">
    <property type="entry name" value="EGF"/>
</dbReference>
<keyword evidence="6" id="KW-1185">Reference proteome</keyword>
<proteinExistence type="predicted"/>
<dbReference type="PANTHER" id="PTHR17178:SF0">
    <property type="entry name" value="SERGLYCIN"/>
    <property type="match status" value="1"/>
</dbReference>
<dbReference type="PROSITE" id="PS00022">
    <property type="entry name" value="EGF_1"/>
    <property type="match status" value="1"/>
</dbReference>
<dbReference type="STRING" id="694573.A0A194V121"/>
<dbReference type="Proteomes" id="UP000078576">
    <property type="component" value="Unassembled WGS sequence"/>
</dbReference>
<keyword evidence="2" id="KW-1133">Transmembrane helix</keyword>
<feature type="region of interest" description="Disordered" evidence="1">
    <location>
        <begin position="1"/>
        <end position="371"/>
    </location>
</feature>
<feature type="region of interest" description="Disordered" evidence="1">
    <location>
        <begin position="509"/>
        <end position="567"/>
    </location>
</feature>
<gene>
    <name evidence="5" type="ORF">VP1G_04922</name>
</gene>
<feature type="compositionally biased region" description="Pro residues" evidence="1">
    <location>
        <begin position="337"/>
        <end position="346"/>
    </location>
</feature>
<dbReference type="OrthoDB" id="283575at2759"/>
<accession>A0A194V121</accession>
<feature type="compositionally biased region" description="Pro residues" evidence="1">
    <location>
        <begin position="54"/>
        <end position="64"/>
    </location>
</feature>
<keyword evidence="2" id="KW-0472">Membrane</keyword>
<feature type="region of interest" description="Disordered" evidence="1">
    <location>
        <begin position="393"/>
        <end position="422"/>
    </location>
</feature>
<feature type="compositionally biased region" description="Pro residues" evidence="1">
    <location>
        <begin position="195"/>
        <end position="208"/>
    </location>
</feature>
<evidence type="ECO:0000313" key="5">
    <source>
        <dbReference type="EMBL" id="KUI57640.1"/>
    </source>
</evidence>
<feature type="compositionally biased region" description="Pro residues" evidence="1">
    <location>
        <begin position="121"/>
        <end position="137"/>
    </location>
</feature>
<dbReference type="PROSITE" id="PS01186">
    <property type="entry name" value="EGF_2"/>
    <property type="match status" value="1"/>
</dbReference>
<feature type="domain" description="EGF-like" evidence="3 4">
    <location>
        <begin position="641"/>
        <end position="652"/>
    </location>
</feature>
<evidence type="ECO:0000259" key="4">
    <source>
        <dbReference type="PROSITE" id="PS01186"/>
    </source>
</evidence>
<evidence type="ECO:0000313" key="6">
    <source>
        <dbReference type="Proteomes" id="UP000078576"/>
    </source>
</evidence>
<feature type="compositionally biased region" description="Polar residues" evidence="1">
    <location>
        <begin position="518"/>
        <end position="528"/>
    </location>
</feature>
<feature type="compositionally biased region" description="Pro residues" evidence="1">
    <location>
        <begin position="96"/>
        <end position="109"/>
    </location>
</feature>
<evidence type="ECO:0000256" key="2">
    <source>
        <dbReference type="SAM" id="Phobius"/>
    </source>
</evidence>
<dbReference type="EMBL" id="KN714702">
    <property type="protein sequence ID" value="KUI57640.1"/>
    <property type="molecule type" value="Genomic_DNA"/>
</dbReference>
<evidence type="ECO:0000256" key="1">
    <source>
        <dbReference type="SAM" id="MobiDB-lite"/>
    </source>
</evidence>
<reference evidence="6" key="1">
    <citation type="submission" date="2014-12" db="EMBL/GenBank/DDBJ databases">
        <title>Genome Sequence of Valsa Canker Pathogens Uncovers a Specific Adaption of Colonization on Woody Bark.</title>
        <authorList>
            <person name="Yin Z."/>
            <person name="Liu H."/>
            <person name="Gao X."/>
            <person name="Li Z."/>
            <person name="Song N."/>
            <person name="Ke X."/>
            <person name="Dai Q."/>
            <person name="Wu Y."/>
            <person name="Sun Y."/>
            <person name="Xu J.-R."/>
            <person name="Kang Z.K."/>
            <person name="Wang L."/>
            <person name="Huang L."/>
        </authorList>
    </citation>
    <scope>NUCLEOTIDE SEQUENCE [LARGE SCALE GENOMIC DNA]</scope>
    <source>
        <strain evidence="6">SXYL134</strain>
    </source>
</reference>